<evidence type="ECO:0000313" key="1">
    <source>
        <dbReference type="EMBL" id="GAN32332.1"/>
    </source>
</evidence>
<name>A0ABQ0JUE8_9BACT</name>
<protein>
    <recommendedName>
        <fullName evidence="3">DUF4160 domain-containing protein</fullName>
    </recommendedName>
</protein>
<dbReference type="InterPro" id="IPR025427">
    <property type="entry name" value="DUF4160"/>
</dbReference>
<sequence>MPTVAKIGSYRFYFYSSDANEPAHIHVKHERFTAKFWLNPIRLQKSKGFSDNDLIKIQKLIEKNKEIFQEKWNEYFSA</sequence>
<comment type="caution">
    <text evidence="1">The sequence shown here is derived from an EMBL/GenBank/DDBJ whole genome shotgun (WGS) entry which is preliminary data.</text>
</comment>
<dbReference type="RefSeq" id="WP_052562466.1">
    <property type="nucleotide sequence ID" value="NZ_BAFN01000001.1"/>
</dbReference>
<organism evidence="1 2">
    <name type="scientific">Candidatus Brocadia sinica JPN1</name>
    <dbReference type="NCBI Taxonomy" id="1197129"/>
    <lineage>
        <taxon>Bacteria</taxon>
        <taxon>Pseudomonadati</taxon>
        <taxon>Planctomycetota</taxon>
        <taxon>Candidatus Brocadiia</taxon>
        <taxon>Candidatus Brocadiales</taxon>
        <taxon>Candidatus Brocadiaceae</taxon>
        <taxon>Candidatus Brocadia</taxon>
    </lineage>
</organism>
<accession>A0ABQ0JUE8</accession>
<dbReference type="EMBL" id="BAFN01000001">
    <property type="protein sequence ID" value="GAN32332.1"/>
    <property type="molecule type" value="Genomic_DNA"/>
</dbReference>
<dbReference type="Proteomes" id="UP000032309">
    <property type="component" value="Unassembled WGS sequence"/>
</dbReference>
<evidence type="ECO:0008006" key="3">
    <source>
        <dbReference type="Google" id="ProtNLM"/>
    </source>
</evidence>
<dbReference type="Pfam" id="PF13711">
    <property type="entry name" value="DUF4160"/>
    <property type="match status" value="1"/>
</dbReference>
<gene>
    <name evidence="1" type="ORF">BROSI_A0844</name>
</gene>
<reference evidence="2" key="1">
    <citation type="journal article" date="2015" name="Genome Announc.">
        <title>Draft Genome Sequence of an Anaerobic Ammonium-Oxidizing Bacterium, "Candidatus Brocadia sinica".</title>
        <authorList>
            <person name="Oshiki M."/>
            <person name="Shinyako-Hata K."/>
            <person name="Satoh H."/>
            <person name="Okabe S."/>
        </authorList>
    </citation>
    <scope>NUCLEOTIDE SEQUENCE [LARGE SCALE GENOMIC DNA]</scope>
    <source>
        <strain evidence="2">JPN1</strain>
    </source>
</reference>
<keyword evidence="2" id="KW-1185">Reference proteome</keyword>
<evidence type="ECO:0000313" key="2">
    <source>
        <dbReference type="Proteomes" id="UP000032309"/>
    </source>
</evidence>
<proteinExistence type="predicted"/>